<keyword evidence="4" id="KW-1185">Reference proteome</keyword>
<evidence type="ECO:0000313" key="3">
    <source>
        <dbReference type="EMBL" id="RFA08059.1"/>
    </source>
</evidence>
<feature type="compositionally biased region" description="Basic and acidic residues" evidence="1">
    <location>
        <begin position="69"/>
        <end position="82"/>
    </location>
</feature>
<feature type="region of interest" description="Disordered" evidence="1">
    <location>
        <begin position="110"/>
        <end position="133"/>
    </location>
</feature>
<feature type="transmembrane region" description="Helical" evidence="2">
    <location>
        <begin position="33"/>
        <end position="51"/>
    </location>
</feature>
<evidence type="ECO:0000256" key="2">
    <source>
        <dbReference type="SAM" id="Phobius"/>
    </source>
</evidence>
<comment type="caution">
    <text evidence="3">The sequence shown here is derived from an EMBL/GenBank/DDBJ whole genome shotgun (WGS) entry which is preliminary data.</text>
</comment>
<keyword evidence="2" id="KW-0472">Membrane</keyword>
<dbReference type="Proteomes" id="UP000256486">
    <property type="component" value="Unassembled WGS sequence"/>
</dbReference>
<dbReference type="InterPro" id="IPR025323">
    <property type="entry name" value="DUF4229"/>
</dbReference>
<reference evidence="3 4" key="1">
    <citation type="submission" date="2017-04" db="EMBL/GenBank/DDBJ databases">
        <title>Comparative genome analysis of Subtercola boreus.</title>
        <authorList>
            <person name="Cho Y.-J."/>
            <person name="Cho A."/>
            <person name="Kim O.-S."/>
            <person name="Lee J.-I."/>
        </authorList>
    </citation>
    <scope>NUCLEOTIDE SEQUENCE [LARGE SCALE GENOMIC DNA]</scope>
    <source>
        <strain evidence="3 4">K300</strain>
    </source>
</reference>
<sequence>MKTGRTWLVYTLIRLGIFAVVLIVLLLTQMTPWIAAALAAVISLCASYIFLRRPREELAAGLYEARHGEGRAAKRAPEKAGSDEENEDAVVDGTVVTGAVVDGTAVDGTAVNGTAVTGTADDAADDRPETTPR</sequence>
<dbReference type="EMBL" id="NBWZ01000001">
    <property type="protein sequence ID" value="RFA08059.1"/>
    <property type="molecule type" value="Genomic_DNA"/>
</dbReference>
<dbReference type="AlphaFoldDB" id="A0A3E0VEH7"/>
<evidence type="ECO:0000313" key="4">
    <source>
        <dbReference type="Proteomes" id="UP000256486"/>
    </source>
</evidence>
<feature type="region of interest" description="Disordered" evidence="1">
    <location>
        <begin position="69"/>
        <end position="89"/>
    </location>
</feature>
<protein>
    <recommendedName>
        <fullName evidence="5">DUF4229 domain-containing protein</fullName>
    </recommendedName>
</protein>
<feature type="transmembrane region" description="Helical" evidence="2">
    <location>
        <begin position="7"/>
        <end position="27"/>
    </location>
</feature>
<organism evidence="3 4">
    <name type="scientific">Subtercola boreus</name>
    <dbReference type="NCBI Taxonomy" id="120213"/>
    <lineage>
        <taxon>Bacteria</taxon>
        <taxon>Bacillati</taxon>
        <taxon>Actinomycetota</taxon>
        <taxon>Actinomycetes</taxon>
        <taxon>Micrococcales</taxon>
        <taxon>Microbacteriaceae</taxon>
        <taxon>Subtercola</taxon>
    </lineage>
</organism>
<dbReference type="OrthoDB" id="4981788at2"/>
<evidence type="ECO:0000256" key="1">
    <source>
        <dbReference type="SAM" id="MobiDB-lite"/>
    </source>
</evidence>
<dbReference type="Pfam" id="PF14012">
    <property type="entry name" value="DUF4229"/>
    <property type="match status" value="1"/>
</dbReference>
<name>A0A3E0VEH7_9MICO</name>
<dbReference type="RefSeq" id="WP_116413475.1">
    <property type="nucleotide sequence ID" value="NZ_NBWZ01000001.1"/>
</dbReference>
<gene>
    <name evidence="3" type="ORF">B7R54_01635</name>
</gene>
<keyword evidence="2" id="KW-0812">Transmembrane</keyword>
<accession>A0A3E0VEH7</accession>
<proteinExistence type="predicted"/>
<evidence type="ECO:0008006" key="5">
    <source>
        <dbReference type="Google" id="ProtNLM"/>
    </source>
</evidence>
<feature type="compositionally biased region" description="Low complexity" evidence="1">
    <location>
        <begin position="110"/>
        <end position="121"/>
    </location>
</feature>
<keyword evidence="2" id="KW-1133">Transmembrane helix</keyword>